<protein>
    <submittedName>
        <fullName evidence="2">Uncharacterized protein</fullName>
    </submittedName>
</protein>
<dbReference type="GeneID" id="85166001"/>
<organism evidence="2 3">
    <name type="scientific">Bifidobacterium scardovii</name>
    <dbReference type="NCBI Taxonomy" id="158787"/>
    <lineage>
        <taxon>Bacteria</taxon>
        <taxon>Bacillati</taxon>
        <taxon>Actinomycetota</taxon>
        <taxon>Actinomycetes</taxon>
        <taxon>Bifidobacteriales</taxon>
        <taxon>Bifidobacteriaceae</taxon>
        <taxon>Bifidobacterium</taxon>
    </lineage>
</organism>
<evidence type="ECO:0000256" key="1">
    <source>
        <dbReference type="SAM" id="MobiDB-lite"/>
    </source>
</evidence>
<sequence>MVTARIRDMILDWHDKGISVDETANVLKLPENQISDIIKAGHPKKQPEPPRPEPPAFDI</sequence>
<keyword evidence="3" id="KW-1185">Reference proteome</keyword>
<feature type="region of interest" description="Disordered" evidence="1">
    <location>
        <begin position="38"/>
        <end position="59"/>
    </location>
</feature>
<dbReference type="AlphaFoldDB" id="A0A087DI51"/>
<reference evidence="2 3" key="1">
    <citation type="submission" date="2014-03" db="EMBL/GenBank/DDBJ databases">
        <title>Genomics of Bifidobacteria.</title>
        <authorList>
            <person name="Ventura M."/>
            <person name="Milani C."/>
            <person name="Lugli G.A."/>
        </authorList>
    </citation>
    <scope>NUCLEOTIDE SEQUENCE [LARGE SCALE GENOMIC DNA]</scope>
    <source>
        <strain evidence="2 3">LMG 21589</strain>
    </source>
</reference>
<dbReference type="STRING" id="158787.BSCA_1019"/>
<comment type="caution">
    <text evidence="2">The sequence shown here is derived from an EMBL/GenBank/DDBJ whole genome shotgun (WGS) entry which is preliminary data.</text>
</comment>
<evidence type="ECO:0000313" key="3">
    <source>
        <dbReference type="Proteomes" id="UP000029033"/>
    </source>
</evidence>
<evidence type="ECO:0000313" key="2">
    <source>
        <dbReference type="EMBL" id="KFI95201.1"/>
    </source>
</evidence>
<gene>
    <name evidence="2" type="ORF">BSCA_1019</name>
</gene>
<proteinExistence type="predicted"/>
<dbReference type="EMBL" id="JGZO01000004">
    <property type="protein sequence ID" value="KFI95201.1"/>
    <property type="molecule type" value="Genomic_DNA"/>
</dbReference>
<dbReference type="OrthoDB" id="3237356at2"/>
<name>A0A087DI51_9BIFI</name>
<dbReference type="RefSeq" id="WP_033519691.1">
    <property type="nucleotide sequence ID" value="NZ_CAUPKV010000009.1"/>
</dbReference>
<dbReference type="Proteomes" id="UP000029033">
    <property type="component" value="Unassembled WGS sequence"/>
</dbReference>
<accession>A0A087DI51</accession>